<sequence>MSNITPKPLSPTDKIYPPGEKMKPESINRITKKLPVSFPENKSPIPFSPIVQATLMKDGTFQVRAVFLVARKPKGQKDDEDHKEDELDFDIYQNWYIDLDGQRQLQFFIAYDILDDPEPDFDVYETSFKAKPYPYGKDTFATIKTIQTFLWDIDPVSSRGTETNVQHG</sequence>
<accession>A0ABR9TS57</accession>
<reference evidence="2 3" key="1">
    <citation type="submission" date="2018-07" db="EMBL/GenBank/DDBJ databases">
        <title>Genome assembly of strain KB82.</title>
        <authorList>
            <person name="Kukolya J."/>
            <person name="Horvath B."/>
            <person name="Nagy I."/>
            <person name="Toth A."/>
        </authorList>
    </citation>
    <scope>NUCLEOTIDE SEQUENCE [LARGE SCALE GENOMIC DNA]</scope>
    <source>
        <strain evidence="2 3">Kb82</strain>
    </source>
</reference>
<dbReference type="RefSeq" id="WP_194140985.1">
    <property type="nucleotide sequence ID" value="NZ_PRDM01000006.1"/>
</dbReference>
<dbReference type="EMBL" id="PRDM01000006">
    <property type="protein sequence ID" value="MBE8727857.1"/>
    <property type="molecule type" value="Genomic_DNA"/>
</dbReference>
<protein>
    <submittedName>
        <fullName evidence="2">Uncharacterized protein</fullName>
    </submittedName>
</protein>
<evidence type="ECO:0000313" key="3">
    <source>
        <dbReference type="Proteomes" id="UP000640614"/>
    </source>
</evidence>
<evidence type="ECO:0000256" key="1">
    <source>
        <dbReference type="SAM" id="MobiDB-lite"/>
    </source>
</evidence>
<comment type="caution">
    <text evidence="2">The sequence shown here is derived from an EMBL/GenBank/DDBJ whole genome shotgun (WGS) entry which is preliminary data.</text>
</comment>
<proteinExistence type="predicted"/>
<keyword evidence="3" id="KW-1185">Reference proteome</keyword>
<feature type="region of interest" description="Disordered" evidence="1">
    <location>
        <begin position="1"/>
        <end position="23"/>
    </location>
</feature>
<name>A0ABR9TS57_9FLAO</name>
<dbReference type="Proteomes" id="UP000640614">
    <property type="component" value="Unassembled WGS sequence"/>
</dbReference>
<organism evidence="2 3">
    <name type="scientific">Flavobacterium hungaricum</name>
    <dbReference type="NCBI Taxonomy" id="2082725"/>
    <lineage>
        <taxon>Bacteria</taxon>
        <taxon>Pseudomonadati</taxon>
        <taxon>Bacteroidota</taxon>
        <taxon>Flavobacteriia</taxon>
        <taxon>Flavobacteriales</taxon>
        <taxon>Flavobacteriaceae</taxon>
        <taxon>Flavobacterium</taxon>
    </lineage>
</organism>
<evidence type="ECO:0000313" key="2">
    <source>
        <dbReference type="EMBL" id="MBE8727857.1"/>
    </source>
</evidence>
<gene>
    <name evidence="2" type="ORF">C4F50_23320</name>
</gene>